<evidence type="ECO:0000313" key="1">
    <source>
        <dbReference type="EMBL" id="CDL41409.1"/>
    </source>
</evidence>
<name>A0A7G2IZJ1_CITFR</name>
<dbReference type="EMBL" id="CBWP010000084">
    <property type="protein sequence ID" value="CDL41409.1"/>
    <property type="molecule type" value="Genomic_DNA"/>
</dbReference>
<sequence>MLGFMLTLAAALSWACGNIFNKKSCSIHRVRPLCRWWYGAR</sequence>
<accession>A0A7G2IZJ1</accession>
<proteinExistence type="predicted"/>
<comment type="caution">
    <text evidence="1">The sequence shown here is derived from an EMBL/GenBank/DDBJ whole genome shotgun (WGS) entry which is preliminary data.</text>
</comment>
<dbReference type="AlphaFoldDB" id="A0A7G2IZJ1"/>
<reference evidence="1 2" key="1">
    <citation type="submission" date="2013-10" db="EMBL/GenBank/DDBJ databases">
        <title>Antibiotic resistance diversity of beta-lactamase producers in the General Hospital Vienna.</title>
        <authorList>
            <person name="Barisic I."/>
            <person name="Mitteregger D."/>
            <person name="Hirschl A.M."/>
            <person name="Noehammer C."/>
            <person name="Wiesinger-Mayr H."/>
        </authorList>
    </citation>
    <scope>NUCLEOTIDE SEQUENCE [LARGE SCALE GENOMIC DNA]</scope>
    <source>
        <strain evidence="1 2">ISC11</strain>
    </source>
</reference>
<evidence type="ECO:0000313" key="2">
    <source>
        <dbReference type="Proteomes" id="UP000019194"/>
    </source>
</evidence>
<organism evidence="1 2">
    <name type="scientific">Citrobacter freundii</name>
    <dbReference type="NCBI Taxonomy" id="546"/>
    <lineage>
        <taxon>Bacteria</taxon>
        <taxon>Pseudomonadati</taxon>
        <taxon>Pseudomonadota</taxon>
        <taxon>Gammaproteobacteria</taxon>
        <taxon>Enterobacterales</taxon>
        <taxon>Enterobacteriaceae</taxon>
        <taxon>Citrobacter</taxon>
        <taxon>Citrobacter freundii complex</taxon>
    </lineage>
</organism>
<dbReference type="Proteomes" id="UP000019194">
    <property type="component" value="Unassembled WGS sequence"/>
</dbReference>
<protein>
    <submittedName>
        <fullName evidence="1">Permease of the drug/metabolite transporter (DMT) superfamily</fullName>
    </submittedName>
</protein>